<organism evidence="3 4">
    <name type="scientific">Vespula vulgaris</name>
    <name type="common">Yellow jacket</name>
    <name type="synonym">Wasp</name>
    <dbReference type="NCBI Taxonomy" id="7454"/>
    <lineage>
        <taxon>Eukaryota</taxon>
        <taxon>Metazoa</taxon>
        <taxon>Ecdysozoa</taxon>
        <taxon>Arthropoda</taxon>
        <taxon>Hexapoda</taxon>
        <taxon>Insecta</taxon>
        <taxon>Pterygota</taxon>
        <taxon>Neoptera</taxon>
        <taxon>Endopterygota</taxon>
        <taxon>Hymenoptera</taxon>
        <taxon>Apocrita</taxon>
        <taxon>Aculeata</taxon>
        <taxon>Vespoidea</taxon>
        <taxon>Vespidae</taxon>
        <taxon>Vespinae</taxon>
        <taxon>Vespula</taxon>
    </lineage>
</organism>
<keyword evidence="2" id="KW-1133">Transmembrane helix</keyword>
<gene>
    <name evidence="3" type="ORF">HZH66_002204</name>
</gene>
<evidence type="ECO:0000313" key="4">
    <source>
        <dbReference type="Proteomes" id="UP000614350"/>
    </source>
</evidence>
<dbReference type="AlphaFoldDB" id="A0A834KKP5"/>
<protein>
    <submittedName>
        <fullName evidence="3">Uncharacterized protein</fullName>
    </submittedName>
</protein>
<dbReference type="Proteomes" id="UP000614350">
    <property type="component" value="Unassembled WGS sequence"/>
</dbReference>
<sequence>MDSSDDSIPVNRSPHRRSTASVRDESSQGKGVGDRKGEEHGAVVVMLMVVVLVVVFVAFVVVVSAIPRWSYKRCTWHMNHGTFVPASELRFPRVTPQQRVWRHRENLGM</sequence>
<name>A0A834KKP5_VESVU</name>
<evidence type="ECO:0000313" key="3">
    <source>
        <dbReference type="EMBL" id="KAF7407667.1"/>
    </source>
</evidence>
<evidence type="ECO:0000256" key="1">
    <source>
        <dbReference type="SAM" id="MobiDB-lite"/>
    </source>
</evidence>
<feature type="transmembrane region" description="Helical" evidence="2">
    <location>
        <begin position="42"/>
        <end position="66"/>
    </location>
</feature>
<keyword evidence="2" id="KW-0472">Membrane</keyword>
<keyword evidence="4" id="KW-1185">Reference proteome</keyword>
<keyword evidence="2" id="KW-0812">Transmembrane</keyword>
<feature type="region of interest" description="Disordered" evidence="1">
    <location>
        <begin position="1"/>
        <end position="37"/>
    </location>
</feature>
<comment type="caution">
    <text evidence="3">The sequence shown here is derived from an EMBL/GenBank/DDBJ whole genome shotgun (WGS) entry which is preliminary data.</text>
</comment>
<accession>A0A834KKP5</accession>
<reference evidence="3" key="1">
    <citation type="journal article" date="2020" name="G3 (Bethesda)">
        <title>High-Quality Assemblies for Three Invasive Social Wasps from the &lt;i&gt;Vespula&lt;/i&gt; Genus.</title>
        <authorList>
            <person name="Harrop T.W.R."/>
            <person name="Guhlin J."/>
            <person name="McLaughlin G.M."/>
            <person name="Permina E."/>
            <person name="Stockwell P."/>
            <person name="Gilligan J."/>
            <person name="Le Lec M.F."/>
            <person name="Gruber M.A.M."/>
            <person name="Quinn O."/>
            <person name="Lovegrove M."/>
            <person name="Duncan E.J."/>
            <person name="Remnant E.J."/>
            <person name="Van Eeckhoven J."/>
            <person name="Graham B."/>
            <person name="Knapp R.A."/>
            <person name="Langford K.W."/>
            <person name="Kronenberg Z."/>
            <person name="Press M.O."/>
            <person name="Eacker S.M."/>
            <person name="Wilson-Rankin E.E."/>
            <person name="Purcell J."/>
            <person name="Lester P.J."/>
            <person name="Dearden P.K."/>
        </authorList>
    </citation>
    <scope>NUCLEOTIDE SEQUENCE</scope>
    <source>
        <strain evidence="3">Marl-1</strain>
    </source>
</reference>
<evidence type="ECO:0000256" key="2">
    <source>
        <dbReference type="SAM" id="Phobius"/>
    </source>
</evidence>
<dbReference type="EMBL" id="JACSEA010000002">
    <property type="protein sequence ID" value="KAF7407667.1"/>
    <property type="molecule type" value="Genomic_DNA"/>
</dbReference>
<feature type="compositionally biased region" description="Basic and acidic residues" evidence="1">
    <location>
        <begin position="22"/>
        <end position="37"/>
    </location>
</feature>
<proteinExistence type="predicted"/>